<dbReference type="OrthoDB" id="336747at2759"/>
<dbReference type="InterPro" id="IPR000719">
    <property type="entry name" value="Prot_kinase_dom"/>
</dbReference>
<reference evidence="3" key="1">
    <citation type="journal article" date="2015" name="Nat. Genet.">
        <title>The genome and transcriptome of the zoonotic hookworm Ancylostoma ceylanicum identify infection-specific gene families.</title>
        <authorList>
            <person name="Schwarz E.M."/>
            <person name="Hu Y."/>
            <person name="Antoshechkin I."/>
            <person name="Miller M.M."/>
            <person name="Sternberg P.W."/>
            <person name="Aroian R.V."/>
        </authorList>
    </citation>
    <scope>NUCLEOTIDE SEQUENCE</scope>
    <source>
        <strain evidence="3">HY135</strain>
    </source>
</reference>
<dbReference type="AlphaFoldDB" id="A0A016WBX8"/>
<comment type="caution">
    <text evidence="2">The sequence shown here is derived from an EMBL/GenBank/DDBJ whole genome shotgun (WGS) entry which is preliminary data.</text>
</comment>
<dbReference type="PROSITE" id="PS50011">
    <property type="entry name" value="PROTEIN_KINASE_DOM"/>
    <property type="match status" value="1"/>
</dbReference>
<dbReference type="GO" id="GO:0004672">
    <property type="term" value="F:protein kinase activity"/>
    <property type="evidence" value="ECO:0007669"/>
    <property type="project" value="InterPro"/>
</dbReference>
<protein>
    <recommendedName>
        <fullName evidence="1">Protein kinase domain-containing protein</fullName>
    </recommendedName>
</protein>
<dbReference type="EMBL" id="JARK01000400">
    <property type="protein sequence ID" value="EYC37349.1"/>
    <property type="molecule type" value="Genomic_DNA"/>
</dbReference>
<dbReference type="PANTHER" id="PTHR24347">
    <property type="entry name" value="SERINE/THREONINE-PROTEIN KINASE"/>
    <property type="match status" value="1"/>
</dbReference>
<dbReference type="Pfam" id="PF00069">
    <property type="entry name" value="Pkinase"/>
    <property type="match status" value="1"/>
</dbReference>
<gene>
    <name evidence="2" type="primary">Acey_s0800.g2415</name>
    <name evidence="2" type="ORF">Y032_0800g2415</name>
</gene>
<name>A0A016WBX8_9BILA</name>
<dbReference type="InterPro" id="IPR011009">
    <property type="entry name" value="Kinase-like_dom_sf"/>
</dbReference>
<evidence type="ECO:0000313" key="2">
    <source>
        <dbReference type="EMBL" id="EYC37349.1"/>
    </source>
</evidence>
<evidence type="ECO:0000313" key="3">
    <source>
        <dbReference type="Proteomes" id="UP000024635"/>
    </source>
</evidence>
<dbReference type="STRING" id="53326.A0A016WBX8"/>
<dbReference type="Proteomes" id="UP000024635">
    <property type="component" value="Unassembled WGS sequence"/>
</dbReference>
<accession>A0A016WBX8</accession>
<dbReference type="SUPFAM" id="SSF56112">
    <property type="entry name" value="Protein kinase-like (PK-like)"/>
    <property type="match status" value="1"/>
</dbReference>
<organism evidence="2 3">
    <name type="scientific">Ancylostoma ceylanicum</name>
    <dbReference type="NCBI Taxonomy" id="53326"/>
    <lineage>
        <taxon>Eukaryota</taxon>
        <taxon>Metazoa</taxon>
        <taxon>Ecdysozoa</taxon>
        <taxon>Nematoda</taxon>
        <taxon>Chromadorea</taxon>
        <taxon>Rhabditida</taxon>
        <taxon>Rhabditina</taxon>
        <taxon>Rhabditomorpha</taxon>
        <taxon>Strongyloidea</taxon>
        <taxon>Ancylostomatidae</taxon>
        <taxon>Ancylostomatinae</taxon>
        <taxon>Ancylostoma</taxon>
    </lineage>
</organism>
<keyword evidence="3" id="KW-1185">Reference proteome</keyword>
<proteinExistence type="predicted"/>
<feature type="domain" description="Protein kinase" evidence="1">
    <location>
        <begin position="35"/>
        <end position="157"/>
    </location>
</feature>
<evidence type="ECO:0000259" key="1">
    <source>
        <dbReference type="PROSITE" id="PS50011"/>
    </source>
</evidence>
<dbReference type="GO" id="GO:0005524">
    <property type="term" value="F:ATP binding"/>
    <property type="evidence" value="ECO:0007669"/>
    <property type="project" value="InterPro"/>
</dbReference>
<sequence>MVKWGSAGKSSTLVNASSMPINVSAAESAVLSNLYRLEEVIERSPSSVIHRAVHKVTHKEYAIKTVDLSKYAKSTGLGRSEVERELELCATVKHPHICELCDVIAGDNYIHLVFEFLEGADICFEIVKRAGNGFVYSEAVISESVNFLCVMVLIVLK</sequence>
<dbReference type="Gene3D" id="3.30.200.20">
    <property type="entry name" value="Phosphorylase Kinase, domain 1"/>
    <property type="match status" value="1"/>
</dbReference>